<evidence type="ECO:0000259" key="10">
    <source>
        <dbReference type="PROSITE" id="PS01124"/>
    </source>
</evidence>
<dbReference type="PROSITE" id="PS01124">
    <property type="entry name" value="HTH_ARAC_FAMILY_2"/>
    <property type="match status" value="1"/>
</dbReference>
<evidence type="ECO:0000256" key="8">
    <source>
        <dbReference type="ARBA" id="ARBA00023163"/>
    </source>
</evidence>
<evidence type="ECO:0000313" key="11">
    <source>
        <dbReference type="EMBL" id="MCU6793197.1"/>
    </source>
</evidence>
<keyword evidence="7 9" id="KW-0472">Membrane</keyword>
<keyword evidence="12" id="KW-1185">Reference proteome</keyword>
<feature type="transmembrane region" description="Helical" evidence="9">
    <location>
        <begin position="12"/>
        <end position="33"/>
    </location>
</feature>
<dbReference type="SUPFAM" id="SSF46689">
    <property type="entry name" value="Homeodomain-like"/>
    <property type="match status" value="2"/>
</dbReference>
<evidence type="ECO:0000256" key="1">
    <source>
        <dbReference type="ARBA" id="ARBA00004651"/>
    </source>
</evidence>
<evidence type="ECO:0000256" key="7">
    <source>
        <dbReference type="ARBA" id="ARBA00023136"/>
    </source>
</evidence>
<comment type="caution">
    <text evidence="11">The sequence shown here is derived from an EMBL/GenBank/DDBJ whole genome shotgun (WGS) entry which is preliminary data.</text>
</comment>
<feature type="transmembrane region" description="Helical" evidence="9">
    <location>
        <begin position="299"/>
        <end position="320"/>
    </location>
</feature>
<keyword evidence="2" id="KW-1003">Cell membrane</keyword>
<dbReference type="SMART" id="SM00342">
    <property type="entry name" value="HTH_ARAC"/>
    <property type="match status" value="1"/>
</dbReference>
<dbReference type="InterPro" id="IPR033479">
    <property type="entry name" value="dCache_1"/>
</dbReference>
<accession>A0ABT2UH30</accession>
<dbReference type="InterPro" id="IPR018062">
    <property type="entry name" value="HTH_AraC-typ_CS"/>
</dbReference>
<keyword evidence="5" id="KW-0805">Transcription regulation</keyword>
<evidence type="ECO:0000256" key="9">
    <source>
        <dbReference type="SAM" id="Phobius"/>
    </source>
</evidence>
<gene>
    <name evidence="11" type="ORF">OB236_13825</name>
</gene>
<dbReference type="EMBL" id="JAOQIO010000038">
    <property type="protein sequence ID" value="MCU6793197.1"/>
    <property type="molecule type" value="Genomic_DNA"/>
</dbReference>
<dbReference type="Gene3D" id="1.10.10.60">
    <property type="entry name" value="Homeodomain-like"/>
    <property type="match status" value="2"/>
</dbReference>
<dbReference type="PANTHER" id="PTHR43280:SF10">
    <property type="entry name" value="REGULATORY PROTEIN POCR"/>
    <property type="match status" value="1"/>
</dbReference>
<sequence>MKIRSSKYLLTMIVFCLLLGTFPVILMGIFSYYRSSHTIQEKVNASNMQVLLQTQIGVEQVLKSVDRSLMYFVDSPDVNEAMTLDMKPKDFEKLMGLNIQLGKLQAFDLGVQDVSLMNISKQWIYNNYGFYRLNESDNKTKYEATIGLPQPSMWVSELDFGPDGDLVYSDKFFNEQAVNLIKKIPINSMSPIGIAIAKVPLEFMSKLISRSDGIGEVMILDDHFHVLANNHNHANPQGANLVQAGYIKKIMSENQQTGNFNTKLDDDNVSVIYRKSSYNGWYYVSIMSIEDITKDSKAVGWYLLFICMGILVVISIVSFIGSRKMYNPIFNLYQAIMGSGPTMKVSNEFKFIGEQIQLLVTNQSKMANQIQTQLQQLKVFFTLKLIQGDADQQETEDKLKLYGYPVPPRWMIILVLQIDTTEKTKWSSIDRELTMFAINNIISELLVKECVIHPIIVNDFQVTIIGGEQETYEQFKNDIYTLAEHIQKTVKEYLELQISIGISRTFHEFEHTHRAFNEGVEALKYQIRLGYNVILFNEDVQPGPNMQLLLPVRIQYELIDAVKSIDYDKVKESLHQFMEEVFKLKMSYLEYQIPVARLLTDLVRIVQDSGESYSILFQGQKSLFDQLFELKTAHDIEQWLSNVVIEPIMHMLQDKSENQYKKISGVVLRMIEEEFDTDLTIEECAVRLNYHPSYIRRVFLKEIGENFGEYLTQYRINMAKKWLMDTDMKVLDIANRLRYNNSQNFIRSFRKLEGITPGQYREIRKRRLDGYEN</sequence>
<dbReference type="PANTHER" id="PTHR43280">
    <property type="entry name" value="ARAC-FAMILY TRANSCRIPTIONAL REGULATOR"/>
    <property type="match status" value="1"/>
</dbReference>
<dbReference type="Proteomes" id="UP001652445">
    <property type="component" value="Unassembled WGS sequence"/>
</dbReference>
<dbReference type="InterPro" id="IPR018060">
    <property type="entry name" value="HTH_AraC"/>
</dbReference>
<keyword evidence="3 9" id="KW-0812">Transmembrane</keyword>
<evidence type="ECO:0000256" key="5">
    <source>
        <dbReference type="ARBA" id="ARBA00023015"/>
    </source>
</evidence>
<feature type="domain" description="HTH araC/xylS-type" evidence="10">
    <location>
        <begin position="665"/>
        <end position="763"/>
    </location>
</feature>
<dbReference type="PROSITE" id="PS00041">
    <property type="entry name" value="HTH_ARAC_FAMILY_1"/>
    <property type="match status" value="1"/>
</dbReference>
<evidence type="ECO:0000256" key="4">
    <source>
        <dbReference type="ARBA" id="ARBA00022989"/>
    </source>
</evidence>
<dbReference type="Pfam" id="PF17853">
    <property type="entry name" value="GGDEF_2"/>
    <property type="match status" value="1"/>
</dbReference>
<comment type="subcellular location">
    <subcellularLocation>
        <location evidence="1">Cell membrane</location>
        <topology evidence="1">Multi-pass membrane protein</topology>
    </subcellularLocation>
</comment>
<organism evidence="11 12">
    <name type="scientific">Paenibacillus baimaensis</name>
    <dbReference type="NCBI Taxonomy" id="2982185"/>
    <lineage>
        <taxon>Bacteria</taxon>
        <taxon>Bacillati</taxon>
        <taxon>Bacillota</taxon>
        <taxon>Bacilli</taxon>
        <taxon>Bacillales</taxon>
        <taxon>Paenibacillaceae</taxon>
        <taxon>Paenibacillus</taxon>
    </lineage>
</organism>
<dbReference type="InterPro" id="IPR009057">
    <property type="entry name" value="Homeodomain-like_sf"/>
</dbReference>
<protein>
    <submittedName>
        <fullName evidence="11">Helix-turn-helix domain-containing protein</fullName>
    </submittedName>
</protein>
<keyword evidence="6" id="KW-0238">DNA-binding</keyword>
<dbReference type="InterPro" id="IPR041522">
    <property type="entry name" value="CdaR_GGDEF"/>
</dbReference>
<reference evidence="11 12" key="1">
    <citation type="submission" date="2022-09" db="EMBL/GenBank/DDBJ databases">
        <authorList>
            <person name="Han X.L."/>
            <person name="Wang Q."/>
            <person name="Lu T."/>
        </authorList>
    </citation>
    <scope>NUCLEOTIDE SEQUENCE [LARGE SCALE GENOMIC DNA]</scope>
    <source>
        <strain evidence="11 12">WQ 127069</strain>
    </source>
</reference>
<evidence type="ECO:0000256" key="6">
    <source>
        <dbReference type="ARBA" id="ARBA00023125"/>
    </source>
</evidence>
<evidence type="ECO:0000313" key="12">
    <source>
        <dbReference type="Proteomes" id="UP001652445"/>
    </source>
</evidence>
<name>A0ABT2UH30_9BACL</name>
<keyword evidence="4 9" id="KW-1133">Transmembrane helix</keyword>
<dbReference type="RefSeq" id="WP_262684501.1">
    <property type="nucleotide sequence ID" value="NZ_JAOQIO010000038.1"/>
</dbReference>
<proteinExistence type="predicted"/>
<evidence type="ECO:0000256" key="3">
    <source>
        <dbReference type="ARBA" id="ARBA00022692"/>
    </source>
</evidence>
<evidence type="ECO:0000256" key="2">
    <source>
        <dbReference type="ARBA" id="ARBA00022475"/>
    </source>
</evidence>
<dbReference type="Pfam" id="PF02743">
    <property type="entry name" value="dCache_1"/>
    <property type="match status" value="1"/>
</dbReference>
<dbReference type="Pfam" id="PF12833">
    <property type="entry name" value="HTH_18"/>
    <property type="match status" value="1"/>
</dbReference>
<keyword evidence="8" id="KW-0804">Transcription</keyword>